<dbReference type="InterPro" id="IPR023885">
    <property type="entry name" value="4Fe4S-binding_SPASM_dom"/>
</dbReference>
<dbReference type="Gene3D" id="3.20.20.70">
    <property type="entry name" value="Aldolase class I"/>
    <property type="match status" value="1"/>
</dbReference>
<evidence type="ECO:0000256" key="1">
    <source>
        <dbReference type="ARBA" id="ARBA00022691"/>
    </source>
</evidence>
<dbReference type="NCBIfam" id="TIGR04085">
    <property type="entry name" value="rSAM_more_4Fe4S"/>
    <property type="match status" value="1"/>
</dbReference>
<dbReference type="InterPro" id="IPR050377">
    <property type="entry name" value="Radical_SAM_PqqE_MftC-like"/>
</dbReference>
<sequence>MFDDIQIKFRENDLLINKRNGKVILYNKEKKRHVKLSEEVYEYTRLAEKNNWKVRELIDCFKKDEDKKYIESILNIMVKNEVIDGNLFNKKNFKDMHLSLTNRCNLSCNHCVSSCSPKEEDYMDTSMILKLIDNLCELNVRSLVLTGGEPLVREDFFEIVNYIKKKLPLEELSLSTNATLINDTNIDFIISKFHKVDISLDGIDEETCSNIRGKGVFKKVLNVVYELQNKKFNNISLSMVFGEKNYQMSEKFKKLNEDLNTKAIERYFLPSGRGLINRKIYSDENSVLPLVIPKFRENEINGKKNRINPCSCSCNACIEQVFIDHKGNIYPCPSLVEKEYLVGSVFDKKIINNLKENELKENQAFRNLNEIYPFNFEKCKDCDVNIFCFKCPAMVNKVKNDDKELNIWCNLTKRNMELAVWGGEV</sequence>
<evidence type="ECO:0000256" key="2">
    <source>
        <dbReference type="ARBA" id="ARBA00022723"/>
    </source>
</evidence>
<protein>
    <submittedName>
        <fullName evidence="5">Radical SAM protein</fullName>
    </submittedName>
</protein>
<dbReference type="Pfam" id="PF04055">
    <property type="entry name" value="Radical_SAM"/>
    <property type="match status" value="1"/>
</dbReference>
<dbReference type="SFLD" id="SFLDG01386">
    <property type="entry name" value="main_SPASM_domain-containing"/>
    <property type="match status" value="1"/>
</dbReference>
<dbReference type="Pfam" id="PF13186">
    <property type="entry name" value="SPASM"/>
    <property type="match status" value="1"/>
</dbReference>
<keyword evidence="1" id="KW-0949">S-adenosyl-L-methionine</keyword>
<evidence type="ECO:0000313" key="5">
    <source>
        <dbReference type="EMBL" id="HBH2621360.1"/>
    </source>
</evidence>
<dbReference type="EMBL" id="DAEQIJ010000018">
    <property type="protein sequence ID" value="HBH2621360.1"/>
    <property type="molecule type" value="Genomic_DNA"/>
</dbReference>
<dbReference type="PANTHER" id="PTHR11228">
    <property type="entry name" value="RADICAL SAM DOMAIN PROTEIN"/>
    <property type="match status" value="1"/>
</dbReference>
<dbReference type="GO" id="GO:0003824">
    <property type="term" value="F:catalytic activity"/>
    <property type="evidence" value="ECO:0007669"/>
    <property type="project" value="InterPro"/>
</dbReference>
<dbReference type="SUPFAM" id="SSF102114">
    <property type="entry name" value="Radical SAM enzymes"/>
    <property type="match status" value="1"/>
</dbReference>
<dbReference type="SFLD" id="SFLDG01067">
    <property type="entry name" value="SPASM/twitch_domain_containing"/>
    <property type="match status" value="1"/>
</dbReference>
<evidence type="ECO:0000256" key="4">
    <source>
        <dbReference type="ARBA" id="ARBA00023014"/>
    </source>
</evidence>
<dbReference type="InterPro" id="IPR013785">
    <property type="entry name" value="Aldolase_TIM"/>
</dbReference>
<keyword evidence="4" id="KW-0411">Iron-sulfur</keyword>
<dbReference type="InterPro" id="IPR058240">
    <property type="entry name" value="rSAM_sf"/>
</dbReference>
<dbReference type="Proteomes" id="UP000879542">
    <property type="component" value="Unassembled WGS sequence"/>
</dbReference>
<dbReference type="GO" id="GO:0051536">
    <property type="term" value="F:iron-sulfur cluster binding"/>
    <property type="evidence" value="ECO:0007669"/>
    <property type="project" value="UniProtKB-KW"/>
</dbReference>
<name>A0A9P3WV78_CLODI</name>
<dbReference type="PANTHER" id="PTHR11228:SF7">
    <property type="entry name" value="PQQA PEPTIDE CYCLASE"/>
    <property type="match status" value="1"/>
</dbReference>
<dbReference type="InterPro" id="IPR007197">
    <property type="entry name" value="rSAM"/>
</dbReference>
<evidence type="ECO:0000313" key="6">
    <source>
        <dbReference type="Proteomes" id="UP000879542"/>
    </source>
</evidence>
<dbReference type="RefSeq" id="WP_003427918.1">
    <property type="nucleotide sequence ID" value="NZ_BIMY01000018.1"/>
</dbReference>
<accession>A0A9P3WV78</accession>
<proteinExistence type="predicted"/>
<dbReference type="SFLD" id="SFLDS00029">
    <property type="entry name" value="Radical_SAM"/>
    <property type="match status" value="1"/>
</dbReference>
<dbReference type="AlphaFoldDB" id="A0A9P3WV78"/>
<keyword evidence="3" id="KW-0408">Iron</keyword>
<dbReference type="PROSITE" id="PS51918">
    <property type="entry name" value="RADICAL_SAM"/>
    <property type="match status" value="1"/>
</dbReference>
<evidence type="ECO:0000256" key="3">
    <source>
        <dbReference type="ARBA" id="ARBA00023004"/>
    </source>
</evidence>
<comment type="caution">
    <text evidence="5">The sequence shown here is derived from an EMBL/GenBank/DDBJ whole genome shotgun (WGS) entry which is preliminary data.</text>
</comment>
<keyword evidence="2" id="KW-0479">Metal-binding</keyword>
<dbReference type="CDD" id="cd01335">
    <property type="entry name" value="Radical_SAM"/>
    <property type="match status" value="1"/>
</dbReference>
<reference evidence="5" key="2">
    <citation type="submission" date="2021-06" db="EMBL/GenBank/DDBJ databases">
        <authorList>
            <consortium name="NCBI Pathogen Detection Project"/>
        </authorList>
    </citation>
    <scope>NUCLEOTIDE SEQUENCE</scope>
    <source>
        <strain evidence="5">Clostridioides</strain>
    </source>
</reference>
<gene>
    <name evidence="5" type="ORF">KRQ00_003146</name>
</gene>
<reference evidence="5" key="1">
    <citation type="journal article" date="2018" name="Genome Biol.">
        <title>SKESA: strategic k-mer extension for scrupulous assemblies.</title>
        <authorList>
            <person name="Souvorov A."/>
            <person name="Agarwala R."/>
            <person name="Lipman D.J."/>
        </authorList>
    </citation>
    <scope>NUCLEOTIDE SEQUENCE</scope>
    <source>
        <strain evidence="5">Clostridioides</strain>
    </source>
</reference>
<organism evidence="5 6">
    <name type="scientific">Clostridioides difficile</name>
    <name type="common">Peptoclostridium difficile</name>
    <dbReference type="NCBI Taxonomy" id="1496"/>
    <lineage>
        <taxon>Bacteria</taxon>
        <taxon>Bacillati</taxon>
        <taxon>Bacillota</taxon>
        <taxon>Clostridia</taxon>
        <taxon>Peptostreptococcales</taxon>
        <taxon>Peptostreptococcaceae</taxon>
        <taxon>Clostridioides</taxon>
    </lineage>
</organism>
<dbReference type="GO" id="GO:0046872">
    <property type="term" value="F:metal ion binding"/>
    <property type="evidence" value="ECO:0007669"/>
    <property type="project" value="UniProtKB-KW"/>
</dbReference>